<protein>
    <submittedName>
        <fullName evidence="1">Uncharacterized protein</fullName>
    </submittedName>
</protein>
<gene>
    <name evidence="1" type="ORF">COT67_00435</name>
</gene>
<dbReference type="EMBL" id="PEZL01000006">
    <property type="protein sequence ID" value="PIS13673.1"/>
    <property type="molecule type" value="Genomic_DNA"/>
</dbReference>
<reference evidence="2" key="1">
    <citation type="submission" date="2017-09" db="EMBL/GenBank/DDBJ databases">
        <title>Depth-based differentiation of microbial function through sediment-hosted aquifers and enrichment of novel symbionts in the deep terrestrial subsurface.</title>
        <authorList>
            <person name="Probst A.J."/>
            <person name="Ladd B."/>
            <person name="Jarett J.K."/>
            <person name="Geller-Mcgrath D.E."/>
            <person name="Sieber C.M.K."/>
            <person name="Emerson J.B."/>
            <person name="Anantharaman K."/>
            <person name="Thomas B.C."/>
            <person name="Malmstrom R."/>
            <person name="Stieglmeier M."/>
            <person name="Klingl A."/>
            <person name="Woyke T."/>
            <person name="Ryan C.M."/>
            <person name="Banfield J.F."/>
        </authorList>
    </citation>
    <scope>NUCLEOTIDE SEQUENCE [LARGE SCALE GENOMIC DNA]</scope>
</reference>
<proteinExistence type="predicted"/>
<organism evidence="1 2">
    <name type="scientific">Candidatus Tagabacteria bacterium CG09_land_8_20_14_0_10_41_14</name>
    <dbReference type="NCBI Taxonomy" id="1975021"/>
    <lineage>
        <taxon>Bacteria</taxon>
        <taxon>Candidatus Tagaibacteriota</taxon>
    </lineage>
</organism>
<dbReference type="Proteomes" id="UP000230353">
    <property type="component" value="Unassembled WGS sequence"/>
</dbReference>
<evidence type="ECO:0000313" key="1">
    <source>
        <dbReference type="EMBL" id="PIS13673.1"/>
    </source>
</evidence>
<sequence length="83" mass="9583">MQEKLQSIIEKSSLTESQKRLWLNFIQITPDPESLKDILDAFESDPKNLELLTDNLEKKAKALSDPDDKKWKAVVEEEKKILG</sequence>
<dbReference type="AlphaFoldDB" id="A0A2H0WLZ7"/>
<evidence type="ECO:0000313" key="2">
    <source>
        <dbReference type="Proteomes" id="UP000230353"/>
    </source>
</evidence>
<comment type="caution">
    <text evidence="1">The sequence shown here is derived from an EMBL/GenBank/DDBJ whole genome shotgun (WGS) entry which is preliminary data.</text>
</comment>
<accession>A0A2H0WLZ7</accession>
<name>A0A2H0WLZ7_9BACT</name>